<feature type="region of interest" description="Disordered" evidence="1">
    <location>
        <begin position="42"/>
        <end position="62"/>
    </location>
</feature>
<comment type="caution">
    <text evidence="2">The sequence shown here is derived from an EMBL/GenBank/DDBJ whole genome shotgun (WGS) entry which is preliminary data.</text>
</comment>
<proteinExistence type="predicted"/>
<feature type="compositionally biased region" description="Polar residues" evidence="1">
    <location>
        <begin position="49"/>
        <end position="62"/>
    </location>
</feature>
<organism evidence="2 3">
    <name type="scientific">Streptomyces javensis</name>
    <dbReference type="NCBI Taxonomy" id="114698"/>
    <lineage>
        <taxon>Bacteria</taxon>
        <taxon>Bacillati</taxon>
        <taxon>Actinomycetota</taxon>
        <taxon>Actinomycetes</taxon>
        <taxon>Kitasatosporales</taxon>
        <taxon>Streptomycetaceae</taxon>
        <taxon>Streptomyces</taxon>
        <taxon>Streptomyces violaceusniger group</taxon>
    </lineage>
</organism>
<evidence type="ECO:0000313" key="3">
    <source>
        <dbReference type="Proteomes" id="UP001500282"/>
    </source>
</evidence>
<reference evidence="2 3" key="1">
    <citation type="journal article" date="2019" name="Int. J. Syst. Evol. Microbiol.">
        <title>The Global Catalogue of Microorganisms (GCM) 10K type strain sequencing project: providing services to taxonomists for standard genome sequencing and annotation.</title>
        <authorList>
            <consortium name="The Broad Institute Genomics Platform"/>
            <consortium name="The Broad Institute Genome Sequencing Center for Infectious Disease"/>
            <person name="Wu L."/>
            <person name="Ma J."/>
        </authorList>
    </citation>
    <scope>NUCLEOTIDE SEQUENCE [LARGE SCALE GENOMIC DNA]</scope>
    <source>
        <strain evidence="2 3">JCM 11448</strain>
    </source>
</reference>
<name>A0ABN1WT20_9ACTN</name>
<dbReference type="Proteomes" id="UP001500282">
    <property type="component" value="Unassembled WGS sequence"/>
</dbReference>
<protein>
    <submittedName>
        <fullName evidence="2">Uncharacterized protein</fullName>
    </submittedName>
</protein>
<sequence length="62" mass="6528">MSAPPTAAMTASFGDAERSAEWREVRSFIRGCVVAGRAHAAEPYIATAPQPSGAQPNRTGLR</sequence>
<keyword evidence="3" id="KW-1185">Reference proteome</keyword>
<gene>
    <name evidence="2" type="ORF">GCM10009579_23260</name>
</gene>
<evidence type="ECO:0000256" key="1">
    <source>
        <dbReference type="SAM" id="MobiDB-lite"/>
    </source>
</evidence>
<evidence type="ECO:0000313" key="2">
    <source>
        <dbReference type="EMBL" id="GAA1264207.1"/>
    </source>
</evidence>
<dbReference type="EMBL" id="BAAAIH010000009">
    <property type="protein sequence ID" value="GAA1264207.1"/>
    <property type="molecule type" value="Genomic_DNA"/>
</dbReference>
<accession>A0ABN1WT20</accession>